<keyword evidence="2" id="KW-1185">Reference proteome</keyword>
<sequence>MIVTTQTANHLLKIVTESETPIMVTSDTGMMTVQGGKEGGRMIARSGDQGRGALSPLRRDGMIIGVVVIAIGPTGISVIETETRELGMVGIVDERKETERDGRAVGDGLEVGVRRGTGRGRGTRGDECTNVARCVRGSFFRCM</sequence>
<gene>
    <name evidence="1" type="ORF">DACRYDRAFT_108495</name>
</gene>
<dbReference type="GeneID" id="63683723"/>
<proteinExistence type="predicted"/>
<protein>
    <submittedName>
        <fullName evidence="1">Uncharacterized protein</fullName>
    </submittedName>
</protein>
<dbReference type="EMBL" id="JH795865">
    <property type="protein sequence ID" value="EJU01164.1"/>
    <property type="molecule type" value="Genomic_DNA"/>
</dbReference>
<evidence type="ECO:0000313" key="2">
    <source>
        <dbReference type="Proteomes" id="UP000030653"/>
    </source>
</evidence>
<dbReference type="RefSeq" id="XP_040628061.1">
    <property type="nucleotide sequence ID" value="XM_040768661.1"/>
</dbReference>
<dbReference type="Proteomes" id="UP000030653">
    <property type="component" value="Unassembled WGS sequence"/>
</dbReference>
<evidence type="ECO:0000313" key="1">
    <source>
        <dbReference type="EMBL" id="EJU01164.1"/>
    </source>
</evidence>
<dbReference type="AlphaFoldDB" id="M5FXG5"/>
<organism evidence="1 2">
    <name type="scientific">Dacryopinax primogenitus (strain DJM 731)</name>
    <name type="common">Brown rot fungus</name>
    <dbReference type="NCBI Taxonomy" id="1858805"/>
    <lineage>
        <taxon>Eukaryota</taxon>
        <taxon>Fungi</taxon>
        <taxon>Dikarya</taxon>
        <taxon>Basidiomycota</taxon>
        <taxon>Agaricomycotina</taxon>
        <taxon>Dacrymycetes</taxon>
        <taxon>Dacrymycetales</taxon>
        <taxon>Dacrymycetaceae</taxon>
        <taxon>Dacryopinax</taxon>
    </lineage>
</organism>
<accession>M5FXG5</accession>
<reference evidence="1 2" key="1">
    <citation type="journal article" date="2012" name="Science">
        <title>The Paleozoic origin of enzymatic lignin decomposition reconstructed from 31 fungal genomes.</title>
        <authorList>
            <person name="Floudas D."/>
            <person name="Binder M."/>
            <person name="Riley R."/>
            <person name="Barry K."/>
            <person name="Blanchette R.A."/>
            <person name="Henrissat B."/>
            <person name="Martinez A.T."/>
            <person name="Otillar R."/>
            <person name="Spatafora J.W."/>
            <person name="Yadav J.S."/>
            <person name="Aerts A."/>
            <person name="Benoit I."/>
            <person name="Boyd A."/>
            <person name="Carlson A."/>
            <person name="Copeland A."/>
            <person name="Coutinho P.M."/>
            <person name="de Vries R.P."/>
            <person name="Ferreira P."/>
            <person name="Findley K."/>
            <person name="Foster B."/>
            <person name="Gaskell J."/>
            <person name="Glotzer D."/>
            <person name="Gorecki P."/>
            <person name="Heitman J."/>
            <person name="Hesse C."/>
            <person name="Hori C."/>
            <person name="Igarashi K."/>
            <person name="Jurgens J.A."/>
            <person name="Kallen N."/>
            <person name="Kersten P."/>
            <person name="Kohler A."/>
            <person name="Kuees U."/>
            <person name="Kumar T.K.A."/>
            <person name="Kuo A."/>
            <person name="LaButti K."/>
            <person name="Larrondo L.F."/>
            <person name="Lindquist E."/>
            <person name="Ling A."/>
            <person name="Lombard V."/>
            <person name="Lucas S."/>
            <person name="Lundell T."/>
            <person name="Martin R."/>
            <person name="McLaughlin D.J."/>
            <person name="Morgenstern I."/>
            <person name="Morin E."/>
            <person name="Murat C."/>
            <person name="Nagy L.G."/>
            <person name="Nolan M."/>
            <person name="Ohm R.A."/>
            <person name="Patyshakuliyeva A."/>
            <person name="Rokas A."/>
            <person name="Ruiz-Duenas F.J."/>
            <person name="Sabat G."/>
            <person name="Salamov A."/>
            <person name="Samejima M."/>
            <person name="Schmutz J."/>
            <person name="Slot J.C."/>
            <person name="St John F."/>
            <person name="Stenlid J."/>
            <person name="Sun H."/>
            <person name="Sun S."/>
            <person name="Syed K."/>
            <person name="Tsang A."/>
            <person name="Wiebenga A."/>
            <person name="Young D."/>
            <person name="Pisabarro A."/>
            <person name="Eastwood D.C."/>
            <person name="Martin F."/>
            <person name="Cullen D."/>
            <person name="Grigoriev I.V."/>
            <person name="Hibbett D.S."/>
        </authorList>
    </citation>
    <scope>NUCLEOTIDE SEQUENCE [LARGE SCALE GENOMIC DNA]</scope>
    <source>
        <strain evidence="1 2">DJM-731 SS1</strain>
    </source>
</reference>
<dbReference type="HOGENOM" id="CLU_1806110_0_0_1"/>
<name>M5FXG5_DACPD</name>